<gene>
    <name evidence="1" type="ORF">JHL16_10430</name>
</gene>
<evidence type="ECO:0000313" key="2">
    <source>
        <dbReference type="Proteomes" id="UP000616151"/>
    </source>
</evidence>
<comment type="caution">
    <text evidence="1">The sequence shown here is derived from an EMBL/GenBank/DDBJ whole genome shotgun (WGS) entry which is preliminary data.</text>
</comment>
<proteinExistence type="predicted"/>
<accession>A0ACC5R2A7</accession>
<sequence length="137" mass="15055">MIPVEKAGPHQRHRLLVVEDEVLILIDTADFLRSRGFEVHEATNADDAIRVLKSGIPISLVFTDIRMPGSLDGYGLANYIRAHHPHTLLLATSGHVRIDDCPPGFPLPIAKPYSLERITNEIEALLASRSTGSANDQ</sequence>
<organism evidence="1 2">
    <name type="scientific">Taklimakanibacter albus</name>
    <dbReference type="NCBI Taxonomy" id="2800327"/>
    <lineage>
        <taxon>Bacteria</taxon>
        <taxon>Pseudomonadati</taxon>
        <taxon>Pseudomonadota</taxon>
        <taxon>Alphaproteobacteria</taxon>
        <taxon>Hyphomicrobiales</taxon>
        <taxon>Aestuariivirgaceae</taxon>
        <taxon>Taklimakanibacter</taxon>
    </lineage>
</organism>
<dbReference type="EMBL" id="JAENHL010000006">
    <property type="protein sequence ID" value="MBK1866770.1"/>
    <property type="molecule type" value="Genomic_DNA"/>
</dbReference>
<keyword evidence="2" id="KW-1185">Reference proteome</keyword>
<name>A0ACC5R2A7_9HYPH</name>
<dbReference type="Proteomes" id="UP000616151">
    <property type="component" value="Unassembled WGS sequence"/>
</dbReference>
<protein>
    <submittedName>
        <fullName evidence="1">Response regulator</fullName>
    </submittedName>
</protein>
<evidence type="ECO:0000313" key="1">
    <source>
        <dbReference type="EMBL" id="MBK1866770.1"/>
    </source>
</evidence>
<reference evidence="1" key="1">
    <citation type="submission" date="2021-01" db="EMBL/GenBank/DDBJ databases">
        <authorList>
            <person name="Sun Q."/>
        </authorList>
    </citation>
    <scope>NUCLEOTIDE SEQUENCE</scope>
    <source>
        <strain evidence="1">YIM B02566</strain>
    </source>
</reference>